<organism evidence="1 2">
    <name type="scientific">Brenneria goodwinii</name>
    <dbReference type="NCBI Taxonomy" id="1109412"/>
    <lineage>
        <taxon>Bacteria</taxon>
        <taxon>Pseudomonadati</taxon>
        <taxon>Pseudomonadota</taxon>
        <taxon>Gammaproteobacteria</taxon>
        <taxon>Enterobacterales</taxon>
        <taxon>Pectobacteriaceae</taxon>
        <taxon>Brenneria</taxon>
    </lineage>
</organism>
<accession>A0A0G4JT71</accession>
<dbReference type="EMBL" id="CGIG01000001">
    <property type="protein sequence ID" value="CPR15505.1"/>
    <property type="molecule type" value="Genomic_DNA"/>
</dbReference>
<name>A0A0G4JT71_9GAMM</name>
<evidence type="ECO:0000313" key="2">
    <source>
        <dbReference type="Proteomes" id="UP000044377"/>
    </source>
</evidence>
<dbReference type="Proteomes" id="UP000044377">
    <property type="component" value="Unassembled WGS sequence"/>
</dbReference>
<keyword evidence="2" id="KW-1185">Reference proteome</keyword>
<gene>
    <name evidence="1" type="ORF">BN1221_01550c</name>
</gene>
<dbReference type="STRING" id="1109412.BN1221_01550c"/>
<dbReference type="PROSITE" id="PS51257">
    <property type="entry name" value="PROKAR_LIPOPROTEIN"/>
    <property type="match status" value="1"/>
</dbReference>
<reference evidence="2" key="1">
    <citation type="submission" date="2015-01" db="EMBL/GenBank/DDBJ databases">
        <authorList>
            <person name="Paterson Steve"/>
        </authorList>
    </citation>
    <scope>NUCLEOTIDE SEQUENCE [LARGE SCALE GENOMIC DNA]</scope>
    <source>
        <strain evidence="2">OBR1</strain>
    </source>
</reference>
<protein>
    <submittedName>
        <fullName evidence="1">Leucine-responsive regulatory protein, regulator for leucine (Or lrp) regulon and high-affinity branched-chain amino acid transport system</fullName>
    </submittedName>
</protein>
<sequence length="76" mass="8523">MNRGKSGYYAAIVLAGLLLGGCKDEQQRKEEQAALVRTSLDDMRLHAEQLLFLPGVRQIRSFIGLREVLSTTQLTF</sequence>
<proteinExistence type="predicted"/>
<evidence type="ECO:0000313" key="1">
    <source>
        <dbReference type="EMBL" id="CPR15505.1"/>
    </source>
</evidence>
<dbReference type="AlphaFoldDB" id="A0A0G4JT71"/>